<evidence type="ECO:0000313" key="2">
    <source>
        <dbReference type="EMBL" id="STZ04963.1"/>
    </source>
</evidence>
<dbReference type="Proteomes" id="UP000255230">
    <property type="component" value="Unassembled WGS sequence"/>
</dbReference>
<evidence type="ECO:0000313" key="3">
    <source>
        <dbReference type="Proteomes" id="UP000255230"/>
    </source>
</evidence>
<feature type="coiled-coil region" evidence="1">
    <location>
        <begin position="99"/>
        <end position="126"/>
    </location>
</feature>
<dbReference type="AlphaFoldDB" id="A0A378QZS6"/>
<evidence type="ECO:0000256" key="1">
    <source>
        <dbReference type="SAM" id="Coils"/>
    </source>
</evidence>
<reference evidence="2 3" key="1">
    <citation type="submission" date="2018-06" db="EMBL/GenBank/DDBJ databases">
        <authorList>
            <consortium name="Pathogen Informatics"/>
            <person name="Doyle S."/>
        </authorList>
    </citation>
    <scope>NUCLEOTIDE SEQUENCE [LARGE SCALE GENOMIC DNA]</scope>
    <source>
        <strain evidence="2 3">NCTC10465</strain>
    </source>
</reference>
<keyword evidence="3" id="KW-1185">Reference proteome</keyword>
<gene>
    <name evidence="2" type="ORF">NCTC10465_02419</name>
</gene>
<organism evidence="2 3">
    <name type="scientific">Faucicola osloensis</name>
    <name type="common">Moraxella osloensis</name>
    <dbReference type="NCBI Taxonomy" id="34062"/>
    <lineage>
        <taxon>Bacteria</taxon>
        <taxon>Pseudomonadati</taxon>
        <taxon>Pseudomonadota</taxon>
        <taxon>Gammaproteobacteria</taxon>
        <taxon>Moraxellales</taxon>
        <taxon>Moraxellaceae</taxon>
        <taxon>Faucicola</taxon>
    </lineage>
</organism>
<dbReference type="GeneID" id="35779502"/>
<dbReference type="RefSeq" id="WP_065252131.1">
    <property type="nucleotide sequence ID" value="NZ_CP014237.1"/>
</dbReference>
<name>A0A378QZS6_FAUOS</name>
<keyword evidence="1" id="KW-0175">Coiled coil</keyword>
<dbReference type="EMBL" id="UGPY01000005">
    <property type="protein sequence ID" value="STZ04963.1"/>
    <property type="molecule type" value="Genomic_DNA"/>
</dbReference>
<accession>A0A378QZS6</accession>
<protein>
    <submittedName>
        <fullName evidence="2">Uncharacterized protein</fullName>
    </submittedName>
</protein>
<proteinExistence type="predicted"/>
<sequence length="126" mass="14326">MNTQDDVKAFEEAVFADADKWGSRELGADEAFVDTYKSKKVKKILDNANKGKTQLISIRMPVALVEDLKLIGESENLGYQTLVKNVLQRFVDAENRKKFNQVISEKRQLEIELAAARLELKQLKQA</sequence>